<protein>
    <submittedName>
        <fullName evidence="2">ROK family protein</fullName>
    </submittedName>
</protein>
<dbReference type="Proteomes" id="UP001501442">
    <property type="component" value="Unassembled WGS sequence"/>
</dbReference>
<reference evidence="3" key="1">
    <citation type="journal article" date="2019" name="Int. J. Syst. Evol. Microbiol.">
        <title>The Global Catalogue of Microorganisms (GCM) 10K type strain sequencing project: providing services to taxonomists for standard genome sequencing and annotation.</title>
        <authorList>
            <consortium name="The Broad Institute Genomics Platform"/>
            <consortium name="The Broad Institute Genome Sequencing Center for Infectious Disease"/>
            <person name="Wu L."/>
            <person name="Ma J."/>
        </authorList>
    </citation>
    <scope>NUCLEOTIDE SEQUENCE [LARGE SCALE GENOMIC DNA]</scope>
    <source>
        <strain evidence="3">JCM 17939</strain>
    </source>
</reference>
<gene>
    <name evidence="2" type="ORF">GCM10023196_096630</name>
</gene>
<dbReference type="EMBL" id="BAABHK010000023">
    <property type="protein sequence ID" value="GAA4638528.1"/>
    <property type="molecule type" value="Genomic_DNA"/>
</dbReference>
<dbReference type="Pfam" id="PF00480">
    <property type="entry name" value="ROK"/>
    <property type="match status" value="1"/>
</dbReference>
<dbReference type="Gene3D" id="1.10.10.10">
    <property type="entry name" value="Winged helix-like DNA-binding domain superfamily/Winged helix DNA-binding domain"/>
    <property type="match status" value="1"/>
</dbReference>
<comment type="caution">
    <text evidence="2">The sequence shown here is derived from an EMBL/GenBank/DDBJ whole genome shotgun (WGS) entry which is preliminary data.</text>
</comment>
<dbReference type="PANTHER" id="PTHR18964:SF149">
    <property type="entry name" value="BIFUNCTIONAL UDP-N-ACETYLGLUCOSAMINE 2-EPIMERASE_N-ACETYLMANNOSAMINE KINASE"/>
    <property type="match status" value="1"/>
</dbReference>
<evidence type="ECO:0000313" key="2">
    <source>
        <dbReference type="EMBL" id="GAA4638528.1"/>
    </source>
</evidence>
<dbReference type="InterPro" id="IPR043129">
    <property type="entry name" value="ATPase_NBD"/>
</dbReference>
<proteinExistence type="inferred from homology"/>
<dbReference type="SUPFAM" id="SSF53067">
    <property type="entry name" value="Actin-like ATPase domain"/>
    <property type="match status" value="1"/>
</dbReference>
<dbReference type="SUPFAM" id="SSF46785">
    <property type="entry name" value="Winged helix' DNA-binding domain"/>
    <property type="match status" value="1"/>
</dbReference>
<sequence>MTSVSQVRRRNQRMVLELVRKRGVIRRSGLMAATGLAKSTIKEVCDSLLDLGYLEEVPDTAEHRAPGRPASQLRLSASLGMVLGLDVGADKVLAMVSDLTGAALATVKRPVPEGARTRAGVLRQLRTCVEHALAVAGVERTAIAGTVIGTPGTVDPATGRISLAPQIAGWDGTVLADALTGEIGGRVEVEREADLSFLAERAYGVAGGLDNGVFVHLGIGIGSSILINGQIHRGHDGASGEIGYLPLPYGEPPPAGSGLGPFEWAAGGQAFARLGREAARGTGGERLRALAGGDPDAVNARLVCAAAAEGDPAGLSLVERIAERIAAGIAAAVCVLNPRAVIIGGGLSRAGDTLVTPVTRYLRTMVPAMPEVLVSALGDEAVALGAVQRAADITMGDLLAD</sequence>
<dbReference type="InterPro" id="IPR000600">
    <property type="entry name" value="ROK"/>
</dbReference>
<accession>A0ABP8UUQ1</accession>
<comment type="similarity">
    <text evidence="1">Belongs to the ROK (NagC/XylR) family.</text>
</comment>
<keyword evidence="3" id="KW-1185">Reference proteome</keyword>
<dbReference type="PANTHER" id="PTHR18964">
    <property type="entry name" value="ROK (REPRESSOR, ORF, KINASE) FAMILY"/>
    <property type="match status" value="1"/>
</dbReference>
<dbReference type="InterPro" id="IPR036390">
    <property type="entry name" value="WH_DNA-bd_sf"/>
</dbReference>
<evidence type="ECO:0000256" key="1">
    <source>
        <dbReference type="ARBA" id="ARBA00006479"/>
    </source>
</evidence>
<dbReference type="Gene3D" id="3.30.420.40">
    <property type="match status" value="2"/>
</dbReference>
<dbReference type="InterPro" id="IPR036388">
    <property type="entry name" value="WH-like_DNA-bd_sf"/>
</dbReference>
<name>A0ABP8UUQ1_9ACTN</name>
<evidence type="ECO:0000313" key="3">
    <source>
        <dbReference type="Proteomes" id="UP001501442"/>
    </source>
</evidence>
<organism evidence="2 3">
    <name type="scientific">Actinoallomurus vinaceus</name>
    <dbReference type="NCBI Taxonomy" id="1080074"/>
    <lineage>
        <taxon>Bacteria</taxon>
        <taxon>Bacillati</taxon>
        <taxon>Actinomycetota</taxon>
        <taxon>Actinomycetes</taxon>
        <taxon>Streptosporangiales</taxon>
        <taxon>Thermomonosporaceae</taxon>
        <taxon>Actinoallomurus</taxon>
    </lineage>
</organism>